<reference evidence="1" key="2">
    <citation type="journal article" date="2022" name="New Phytol.">
        <title>Evolutionary transition to the ectomycorrhizal habit in the genomes of a hyperdiverse lineage of mushroom-forming fungi.</title>
        <authorList>
            <person name="Looney B."/>
            <person name="Miyauchi S."/>
            <person name="Morin E."/>
            <person name="Drula E."/>
            <person name="Courty P.E."/>
            <person name="Kohler A."/>
            <person name="Kuo A."/>
            <person name="LaButti K."/>
            <person name="Pangilinan J."/>
            <person name="Lipzen A."/>
            <person name="Riley R."/>
            <person name="Andreopoulos W."/>
            <person name="He G."/>
            <person name="Johnson J."/>
            <person name="Nolan M."/>
            <person name="Tritt A."/>
            <person name="Barry K.W."/>
            <person name="Grigoriev I.V."/>
            <person name="Nagy L.G."/>
            <person name="Hibbett D."/>
            <person name="Henrissat B."/>
            <person name="Matheny P.B."/>
            <person name="Labbe J."/>
            <person name="Martin F.M."/>
        </authorList>
    </citation>
    <scope>NUCLEOTIDE SEQUENCE</scope>
    <source>
        <strain evidence="1">HHB10654</strain>
    </source>
</reference>
<proteinExistence type="predicted"/>
<evidence type="ECO:0000313" key="1">
    <source>
        <dbReference type="EMBL" id="KAI0059104.1"/>
    </source>
</evidence>
<evidence type="ECO:0000313" key="2">
    <source>
        <dbReference type="Proteomes" id="UP000814140"/>
    </source>
</evidence>
<keyword evidence="2" id="KW-1185">Reference proteome</keyword>
<reference evidence="1" key="1">
    <citation type="submission" date="2021-03" db="EMBL/GenBank/DDBJ databases">
        <authorList>
            <consortium name="DOE Joint Genome Institute"/>
            <person name="Ahrendt S."/>
            <person name="Looney B.P."/>
            <person name="Miyauchi S."/>
            <person name="Morin E."/>
            <person name="Drula E."/>
            <person name="Courty P.E."/>
            <person name="Chicoki N."/>
            <person name="Fauchery L."/>
            <person name="Kohler A."/>
            <person name="Kuo A."/>
            <person name="Labutti K."/>
            <person name="Pangilinan J."/>
            <person name="Lipzen A."/>
            <person name="Riley R."/>
            <person name="Andreopoulos W."/>
            <person name="He G."/>
            <person name="Johnson J."/>
            <person name="Barry K.W."/>
            <person name="Grigoriev I.V."/>
            <person name="Nagy L."/>
            <person name="Hibbett D."/>
            <person name="Henrissat B."/>
            <person name="Matheny P.B."/>
            <person name="Labbe J."/>
            <person name="Martin F."/>
        </authorList>
    </citation>
    <scope>NUCLEOTIDE SEQUENCE</scope>
    <source>
        <strain evidence="1">HHB10654</strain>
    </source>
</reference>
<dbReference type="EMBL" id="MU277229">
    <property type="protein sequence ID" value="KAI0059104.1"/>
    <property type="molecule type" value="Genomic_DNA"/>
</dbReference>
<dbReference type="Proteomes" id="UP000814140">
    <property type="component" value="Unassembled WGS sequence"/>
</dbReference>
<organism evidence="1 2">
    <name type="scientific">Artomyces pyxidatus</name>
    <dbReference type="NCBI Taxonomy" id="48021"/>
    <lineage>
        <taxon>Eukaryota</taxon>
        <taxon>Fungi</taxon>
        <taxon>Dikarya</taxon>
        <taxon>Basidiomycota</taxon>
        <taxon>Agaricomycotina</taxon>
        <taxon>Agaricomycetes</taxon>
        <taxon>Russulales</taxon>
        <taxon>Auriscalpiaceae</taxon>
        <taxon>Artomyces</taxon>
    </lineage>
</organism>
<sequence>MLFTLSALATVVSLAAIPPIRAADHQVVVGGPGILQYTPSTVNAAIGDTVTFIFQQKNHTATQSSFAVPCAPLAGGFDSGFVPVSENNTNGPFQEAQFVVFDTNPVWVYCRQANHCQQGMVFAINPGDKFAAFQATAMGNTTASSTTPPASTTAASSAASASAPATSITPPSATSTPSSSVSQDHKIIVGGTGILAFQPANITAQPGDTITFEFHQKNHTATQSSFAAPCQQLAQTSTSGQVGFNSGFMPVADGSSSFPTFTIQVNDTAPIWAYCAQTAHCGQGMVFAANAIESGPNTFEAFTARAKQINGTSSTNSTSSNGAVRLGRDAGIAVAFASALFGLVL</sequence>
<protein>
    <submittedName>
        <fullName evidence="1">Uncharacterized protein</fullName>
    </submittedName>
</protein>
<gene>
    <name evidence="1" type="ORF">BV25DRAFT_1861017</name>
</gene>
<comment type="caution">
    <text evidence="1">The sequence shown here is derived from an EMBL/GenBank/DDBJ whole genome shotgun (WGS) entry which is preliminary data.</text>
</comment>
<accession>A0ACB8SRH5</accession>
<name>A0ACB8SRH5_9AGAM</name>